<gene>
    <name evidence="1" type="ORF">Q3O60_03610</name>
</gene>
<name>A0ABT9GW44_9GAMM</name>
<proteinExistence type="predicted"/>
<organism evidence="1 2">
    <name type="scientific">Alkalimonas collagenimarina</name>
    <dbReference type="NCBI Taxonomy" id="400390"/>
    <lineage>
        <taxon>Bacteria</taxon>
        <taxon>Pseudomonadati</taxon>
        <taxon>Pseudomonadota</taxon>
        <taxon>Gammaproteobacteria</taxon>
        <taxon>Alkalimonas</taxon>
    </lineage>
</organism>
<dbReference type="EMBL" id="JAUZVZ010000004">
    <property type="protein sequence ID" value="MDP4535274.1"/>
    <property type="molecule type" value="Genomic_DNA"/>
</dbReference>
<sequence>MKALLEVRDYLFSPHDVGDWEGEEEQVADQLNAIYHAVWPLFPDDTPTSDVESLLSLLWQQLANDSLILEASEDELIDWAIAYIENQLAAEPDPADQFDEDNEE</sequence>
<evidence type="ECO:0000313" key="2">
    <source>
        <dbReference type="Proteomes" id="UP001231616"/>
    </source>
</evidence>
<comment type="caution">
    <text evidence="1">The sequence shown here is derived from an EMBL/GenBank/DDBJ whole genome shotgun (WGS) entry which is preliminary data.</text>
</comment>
<evidence type="ECO:0000313" key="1">
    <source>
        <dbReference type="EMBL" id="MDP4535274.1"/>
    </source>
</evidence>
<accession>A0ABT9GW44</accession>
<dbReference type="RefSeq" id="WP_305892543.1">
    <property type="nucleotide sequence ID" value="NZ_JAUZVZ010000004.1"/>
</dbReference>
<protein>
    <submittedName>
        <fullName evidence="1">Uncharacterized protein</fullName>
    </submittedName>
</protein>
<keyword evidence="2" id="KW-1185">Reference proteome</keyword>
<dbReference type="Proteomes" id="UP001231616">
    <property type="component" value="Unassembled WGS sequence"/>
</dbReference>
<reference evidence="1 2" key="1">
    <citation type="submission" date="2023-08" db="EMBL/GenBank/DDBJ databases">
        <authorList>
            <person name="Joshi A."/>
            <person name="Thite S."/>
        </authorList>
    </citation>
    <scope>NUCLEOTIDE SEQUENCE [LARGE SCALE GENOMIC DNA]</scope>
    <source>
        <strain evidence="1 2">AC40</strain>
    </source>
</reference>